<proteinExistence type="predicted"/>
<name>A0A918KNI4_9PROT</name>
<keyword evidence="1" id="KW-0812">Transmembrane</keyword>
<evidence type="ECO:0000256" key="1">
    <source>
        <dbReference type="SAM" id="Phobius"/>
    </source>
</evidence>
<organism evidence="2 3">
    <name type="scientific">Litorimonas cladophorae</name>
    <dbReference type="NCBI Taxonomy" id="1220491"/>
    <lineage>
        <taxon>Bacteria</taxon>
        <taxon>Pseudomonadati</taxon>
        <taxon>Pseudomonadota</taxon>
        <taxon>Alphaproteobacteria</taxon>
        <taxon>Maricaulales</taxon>
        <taxon>Robiginitomaculaceae</taxon>
    </lineage>
</organism>
<reference evidence="2 3" key="1">
    <citation type="journal article" date="2014" name="Int. J. Syst. Evol. Microbiol.">
        <title>Complete genome sequence of Corynebacterium casei LMG S-19264T (=DSM 44701T), isolated from a smear-ripened cheese.</title>
        <authorList>
            <consortium name="US DOE Joint Genome Institute (JGI-PGF)"/>
            <person name="Walter F."/>
            <person name="Albersmeier A."/>
            <person name="Kalinowski J."/>
            <person name="Ruckert C."/>
        </authorList>
    </citation>
    <scope>NUCLEOTIDE SEQUENCE [LARGE SCALE GENOMIC DNA]</scope>
    <source>
        <strain evidence="2 3">KCTC 23968</strain>
    </source>
</reference>
<comment type="caution">
    <text evidence="2">The sequence shown here is derived from an EMBL/GenBank/DDBJ whole genome shotgun (WGS) entry which is preliminary data.</text>
</comment>
<keyword evidence="1" id="KW-0472">Membrane</keyword>
<dbReference type="AlphaFoldDB" id="A0A918KNI4"/>
<protein>
    <submittedName>
        <fullName evidence="2">Uncharacterized protein</fullName>
    </submittedName>
</protein>
<accession>A0A918KNI4</accession>
<keyword evidence="3" id="KW-1185">Reference proteome</keyword>
<dbReference type="Proteomes" id="UP000600865">
    <property type="component" value="Unassembled WGS sequence"/>
</dbReference>
<keyword evidence="1" id="KW-1133">Transmembrane helix</keyword>
<dbReference type="EMBL" id="BMYV01000002">
    <property type="protein sequence ID" value="GGX67797.1"/>
    <property type="molecule type" value="Genomic_DNA"/>
</dbReference>
<evidence type="ECO:0000313" key="3">
    <source>
        <dbReference type="Proteomes" id="UP000600865"/>
    </source>
</evidence>
<feature type="transmembrane region" description="Helical" evidence="1">
    <location>
        <begin position="28"/>
        <end position="50"/>
    </location>
</feature>
<dbReference type="RefSeq" id="WP_189584308.1">
    <property type="nucleotide sequence ID" value="NZ_BMYV01000002.1"/>
</dbReference>
<evidence type="ECO:0000313" key="2">
    <source>
        <dbReference type="EMBL" id="GGX67797.1"/>
    </source>
</evidence>
<sequence length="68" mass="7550">MSDLYRKEALAHRSRALFGDVRLQAPPATWLITALLLVLVAIVFAGAFLLQVQTDEGPLRLIDWLFGA</sequence>
<gene>
    <name evidence="2" type="ORF">GCM10011309_16840</name>
</gene>